<evidence type="ECO:0000313" key="8">
    <source>
        <dbReference type="EMBL" id="TCC40059.1"/>
    </source>
</evidence>
<evidence type="ECO:0000259" key="7">
    <source>
        <dbReference type="PROSITE" id="PS50977"/>
    </source>
</evidence>
<comment type="caution">
    <text evidence="8">The sequence shown here is derived from an EMBL/GenBank/DDBJ whole genome shotgun (WGS) entry which is preliminary data.</text>
</comment>
<keyword evidence="4" id="KW-0804">Transcription</keyword>
<reference evidence="8 9" key="1">
    <citation type="submission" date="2019-02" db="EMBL/GenBank/DDBJ databases">
        <title>Kribbella capetownensis sp. nov. and Kribbella speibonae sp. nov., isolated from soil.</title>
        <authorList>
            <person name="Curtis S.M."/>
            <person name="Norton I."/>
            <person name="Everest G.J."/>
            <person name="Meyers P.R."/>
        </authorList>
    </citation>
    <scope>NUCLEOTIDE SEQUENCE [LARGE SCALE GENOMIC DNA]</scope>
    <source>
        <strain evidence="8 9">YM53</strain>
    </source>
</reference>
<dbReference type="InterPro" id="IPR036271">
    <property type="entry name" value="Tet_transcr_reg_TetR-rel_C_sf"/>
</dbReference>
<evidence type="ECO:0000256" key="5">
    <source>
        <dbReference type="PROSITE-ProRule" id="PRU00335"/>
    </source>
</evidence>
<dbReference type="InterPro" id="IPR000524">
    <property type="entry name" value="Tscrpt_reg_HTH_GntR"/>
</dbReference>
<feature type="domain" description="HTH tetR-type" evidence="7">
    <location>
        <begin position="92"/>
        <end position="152"/>
    </location>
</feature>
<gene>
    <name evidence="8" type="ORF">E0H75_38980</name>
</gene>
<dbReference type="PROSITE" id="PS50949">
    <property type="entry name" value="HTH_GNTR"/>
    <property type="match status" value="1"/>
</dbReference>
<evidence type="ECO:0000256" key="1">
    <source>
        <dbReference type="ARBA" id="ARBA00022491"/>
    </source>
</evidence>
<dbReference type="InterPro" id="IPR036390">
    <property type="entry name" value="WH_DNA-bd_sf"/>
</dbReference>
<protein>
    <submittedName>
        <fullName evidence="8">GntR family transcriptional regulator</fullName>
    </submittedName>
</protein>
<dbReference type="RefSeq" id="WP_131518758.1">
    <property type="nucleotide sequence ID" value="NZ_SJKD01000013.1"/>
</dbReference>
<accession>A0A4R0J2G5</accession>
<dbReference type="OrthoDB" id="2570341at2"/>
<dbReference type="PANTHER" id="PTHR44846">
    <property type="entry name" value="MANNOSYL-D-GLYCERATE TRANSPORT/METABOLISM SYSTEM REPRESSOR MNGR-RELATED"/>
    <property type="match status" value="1"/>
</dbReference>
<evidence type="ECO:0000313" key="9">
    <source>
        <dbReference type="Proteomes" id="UP000293342"/>
    </source>
</evidence>
<dbReference type="SUPFAM" id="SSF46689">
    <property type="entry name" value="Homeodomain-like"/>
    <property type="match status" value="1"/>
</dbReference>
<dbReference type="CDD" id="cd07377">
    <property type="entry name" value="WHTH_GntR"/>
    <property type="match status" value="1"/>
</dbReference>
<dbReference type="Pfam" id="PF02909">
    <property type="entry name" value="TetR_C_1"/>
    <property type="match status" value="1"/>
</dbReference>
<dbReference type="GO" id="GO:0003700">
    <property type="term" value="F:DNA-binding transcription factor activity"/>
    <property type="evidence" value="ECO:0007669"/>
    <property type="project" value="InterPro"/>
</dbReference>
<dbReference type="SUPFAM" id="SSF46785">
    <property type="entry name" value="Winged helix' DNA-binding domain"/>
    <property type="match status" value="1"/>
</dbReference>
<keyword evidence="9" id="KW-1185">Reference proteome</keyword>
<dbReference type="InterPro" id="IPR003012">
    <property type="entry name" value="Tet_transcr_reg_TetR"/>
</dbReference>
<evidence type="ECO:0000259" key="6">
    <source>
        <dbReference type="PROSITE" id="PS50949"/>
    </source>
</evidence>
<keyword evidence="3 5" id="KW-0238">DNA-binding</keyword>
<dbReference type="SUPFAM" id="SSF48498">
    <property type="entry name" value="Tetracyclin repressor-like, C-terminal domain"/>
    <property type="match status" value="1"/>
</dbReference>
<keyword evidence="1" id="KW-0678">Repressor</keyword>
<dbReference type="Pfam" id="PF00440">
    <property type="entry name" value="TetR_N"/>
    <property type="match status" value="1"/>
</dbReference>
<name>A0A4R0J2G5_9ACTN</name>
<feature type="DNA-binding region" description="H-T-H motif" evidence="5">
    <location>
        <begin position="115"/>
        <end position="134"/>
    </location>
</feature>
<dbReference type="PRINTS" id="PR00400">
    <property type="entry name" value="TETREPRESSOR"/>
</dbReference>
<dbReference type="InterPro" id="IPR001647">
    <property type="entry name" value="HTH_TetR"/>
</dbReference>
<dbReference type="InterPro" id="IPR009057">
    <property type="entry name" value="Homeodomain-like_sf"/>
</dbReference>
<dbReference type="InterPro" id="IPR004111">
    <property type="entry name" value="Repressor_TetR_C"/>
</dbReference>
<dbReference type="Proteomes" id="UP000293342">
    <property type="component" value="Unassembled WGS sequence"/>
</dbReference>
<dbReference type="GO" id="GO:0046677">
    <property type="term" value="P:response to antibiotic"/>
    <property type="evidence" value="ECO:0007669"/>
    <property type="project" value="InterPro"/>
</dbReference>
<dbReference type="EMBL" id="SJKD01000013">
    <property type="protein sequence ID" value="TCC40059.1"/>
    <property type="molecule type" value="Genomic_DNA"/>
</dbReference>
<organism evidence="8 9">
    <name type="scientific">Kribbella capetownensis</name>
    <dbReference type="NCBI Taxonomy" id="1572659"/>
    <lineage>
        <taxon>Bacteria</taxon>
        <taxon>Bacillati</taxon>
        <taxon>Actinomycetota</taxon>
        <taxon>Actinomycetes</taxon>
        <taxon>Propionibacteriales</taxon>
        <taxon>Kribbellaceae</taxon>
        <taxon>Kribbella</taxon>
    </lineage>
</organism>
<dbReference type="Pfam" id="PF00392">
    <property type="entry name" value="GntR"/>
    <property type="match status" value="1"/>
</dbReference>
<sequence>MDEAPYLRIAAEIRRRIEAGELAPGERAPSTRAVVREFGVAMATATKALQVLQQERVVHVRPGVGTVVGPPRAVRRQDRAAHAAVPERPVLDLNRDEVVRMGIAIADAEGLAALSMRRIAAELGVSTMALYRYVGGKDALVLQMVDTAMAEFPLPAEPPANWRDGIAVAARLQWAAYRRHLWLASAVSLGRPQLVPNLLPHTDAVLRAVSGFGVDKSNALYAAISVFAFVRGVALAMETEAYAEQDTGLTADEWADRLGDQLAALISAGNLTAFRELLADDFEFDYDLDRLFEFGLDLVLDGLEKTLTRLR</sequence>
<dbReference type="InterPro" id="IPR036388">
    <property type="entry name" value="WH-like_DNA-bd_sf"/>
</dbReference>
<dbReference type="SMART" id="SM00345">
    <property type="entry name" value="HTH_GNTR"/>
    <property type="match status" value="1"/>
</dbReference>
<dbReference type="InterPro" id="IPR050679">
    <property type="entry name" value="Bact_HTH_transcr_reg"/>
</dbReference>
<proteinExistence type="predicted"/>
<evidence type="ECO:0000256" key="3">
    <source>
        <dbReference type="ARBA" id="ARBA00023125"/>
    </source>
</evidence>
<feature type="domain" description="HTH gntR-type" evidence="6">
    <location>
        <begin position="3"/>
        <end position="71"/>
    </location>
</feature>
<dbReference type="GO" id="GO:0045892">
    <property type="term" value="P:negative regulation of DNA-templated transcription"/>
    <property type="evidence" value="ECO:0007669"/>
    <property type="project" value="InterPro"/>
</dbReference>
<evidence type="ECO:0000256" key="2">
    <source>
        <dbReference type="ARBA" id="ARBA00023015"/>
    </source>
</evidence>
<dbReference type="PANTHER" id="PTHR44846:SF17">
    <property type="entry name" value="GNTR-FAMILY TRANSCRIPTIONAL REGULATOR"/>
    <property type="match status" value="1"/>
</dbReference>
<dbReference type="Gene3D" id="1.10.10.60">
    <property type="entry name" value="Homeodomain-like"/>
    <property type="match status" value="1"/>
</dbReference>
<dbReference type="GO" id="GO:0003677">
    <property type="term" value="F:DNA binding"/>
    <property type="evidence" value="ECO:0007669"/>
    <property type="project" value="UniProtKB-UniRule"/>
</dbReference>
<dbReference type="PROSITE" id="PS50977">
    <property type="entry name" value="HTH_TETR_2"/>
    <property type="match status" value="1"/>
</dbReference>
<keyword evidence="2" id="KW-0805">Transcription regulation</keyword>
<dbReference type="Gene3D" id="1.10.10.10">
    <property type="entry name" value="Winged helix-like DNA-binding domain superfamily/Winged helix DNA-binding domain"/>
    <property type="match status" value="1"/>
</dbReference>
<dbReference type="AlphaFoldDB" id="A0A4R0J2G5"/>
<evidence type="ECO:0000256" key="4">
    <source>
        <dbReference type="ARBA" id="ARBA00023163"/>
    </source>
</evidence>
<dbReference type="Gene3D" id="1.10.357.10">
    <property type="entry name" value="Tetracycline Repressor, domain 2"/>
    <property type="match status" value="1"/>
</dbReference>